<dbReference type="SUPFAM" id="SSF51735">
    <property type="entry name" value="NAD(P)-binding Rossmann-fold domains"/>
    <property type="match status" value="1"/>
</dbReference>
<keyword evidence="7" id="KW-0413">Isomerase</keyword>
<evidence type="ECO:0000256" key="4">
    <source>
        <dbReference type="ARBA" id="ARBA00005028"/>
    </source>
</evidence>
<name>A0ABR2WLQ2_9FUNG</name>
<evidence type="ECO:0000256" key="5">
    <source>
        <dbReference type="ARBA" id="ARBA00023027"/>
    </source>
</evidence>
<comment type="caution">
    <text evidence="12">The sequence shown here is derived from an EMBL/GenBank/DDBJ whole genome shotgun (WGS) entry which is preliminary data.</text>
</comment>
<evidence type="ECO:0000256" key="2">
    <source>
        <dbReference type="ARBA" id="ARBA00001911"/>
    </source>
</evidence>
<dbReference type="EMBL" id="JASJQH010000965">
    <property type="protein sequence ID" value="KAK9762429.1"/>
    <property type="molecule type" value="Genomic_DNA"/>
</dbReference>
<comment type="cofactor">
    <cofactor evidence="2">
        <name>NAD(+)</name>
        <dbReference type="ChEBI" id="CHEBI:57540"/>
    </cofactor>
</comment>
<evidence type="ECO:0000256" key="3">
    <source>
        <dbReference type="ARBA" id="ARBA00004947"/>
    </source>
</evidence>
<feature type="domain" description="NAD-dependent epimerase/dehydratase" evidence="11">
    <location>
        <begin position="17"/>
        <end position="62"/>
    </location>
</feature>
<keyword evidence="6" id="KW-0299">Galactose metabolism</keyword>
<comment type="similarity">
    <text evidence="10">In the C-terminal section; belongs to the aldose epimerase family.</text>
</comment>
<protein>
    <submittedName>
        <fullName evidence="12">UDP-glucose-4-epimerase</fullName>
    </submittedName>
</protein>
<sequence>MPYIAQGAVGRLPHLRVFGGDYPTKDGTGIRDYIHVVDLALGHLAALEKLKQDPGCIAYNLGTGVGSTVLEMIEAFSKAVGRKLPYEIVERRAGDVTNLTALPLLANTELKWKAVRNLEQMCADLWRWQSGNPYGYESKESTN</sequence>
<dbReference type="Proteomes" id="UP001479436">
    <property type="component" value="Unassembled WGS sequence"/>
</dbReference>
<dbReference type="Pfam" id="PF01370">
    <property type="entry name" value="Epimerase"/>
    <property type="match status" value="1"/>
</dbReference>
<keyword evidence="13" id="KW-1185">Reference proteome</keyword>
<comment type="pathway">
    <text evidence="4">Carbohydrate metabolism; hexose metabolism.</text>
</comment>
<organism evidence="12 13">
    <name type="scientific">Basidiobolus ranarum</name>
    <dbReference type="NCBI Taxonomy" id="34480"/>
    <lineage>
        <taxon>Eukaryota</taxon>
        <taxon>Fungi</taxon>
        <taxon>Fungi incertae sedis</taxon>
        <taxon>Zoopagomycota</taxon>
        <taxon>Entomophthoromycotina</taxon>
        <taxon>Basidiobolomycetes</taxon>
        <taxon>Basidiobolales</taxon>
        <taxon>Basidiobolaceae</taxon>
        <taxon>Basidiobolus</taxon>
    </lineage>
</organism>
<comment type="similarity">
    <text evidence="9">In the N-terminal section; belongs to the NAD(P)-dependent epimerase/dehydratase family.</text>
</comment>
<dbReference type="Gene3D" id="3.90.25.10">
    <property type="entry name" value="UDP-galactose 4-epimerase, domain 1"/>
    <property type="match status" value="1"/>
</dbReference>
<gene>
    <name evidence="12" type="primary">GAL10_2</name>
    <name evidence="12" type="ORF">K7432_011845</name>
</gene>
<proteinExistence type="inferred from homology"/>
<evidence type="ECO:0000256" key="10">
    <source>
        <dbReference type="ARBA" id="ARBA00038238"/>
    </source>
</evidence>
<reference evidence="12 13" key="1">
    <citation type="submission" date="2023-04" db="EMBL/GenBank/DDBJ databases">
        <title>Genome of Basidiobolus ranarum AG-B5.</title>
        <authorList>
            <person name="Stajich J.E."/>
            <person name="Carter-House D."/>
            <person name="Gryganskyi A."/>
        </authorList>
    </citation>
    <scope>NUCLEOTIDE SEQUENCE [LARGE SCALE GENOMIC DNA]</scope>
    <source>
        <strain evidence="12 13">AG-B5</strain>
    </source>
</reference>
<accession>A0ABR2WLQ2</accession>
<dbReference type="PANTHER" id="PTHR43725">
    <property type="entry name" value="UDP-GLUCOSE 4-EPIMERASE"/>
    <property type="match status" value="1"/>
</dbReference>
<evidence type="ECO:0000256" key="1">
    <source>
        <dbReference type="ARBA" id="ARBA00000083"/>
    </source>
</evidence>
<evidence type="ECO:0000256" key="7">
    <source>
        <dbReference type="ARBA" id="ARBA00023235"/>
    </source>
</evidence>
<comment type="catalytic activity">
    <reaction evidence="1">
        <text>UDP-alpha-D-glucose = UDP-alpha-D-galactose</text>
        <dbReference type="Rhea" id="RHEA:22168"/>
        <dbReference type="ChEBI" id="CHEBI:58885"/>
        <dbReference type="ChEBI" id="CHEBI:66914"/>
        <dbReference type="EC" id="5.1.3.2"/>
    </reaction>
</comment>
<evidence type="ECO:0000256" key="9">
    <source>
        <dbReference type="ARBA" id="ARBA00037955"/>
    </source>
</evidence>
<comment type="pathway">
    <text evidence="3">Carbohydrate metabolism; galactose metabolism.</text>
</comment>
<keyword evidence="5" id="KW-0520">NAD</keyword>
<comment type="function">
    <text evidence="8">Mutarotase converts alpha-aldose to the beta-anomer. It is active on D-glucose, L-arabinose, D-xylose, D-galactose, maltose and lactose.</text>
</comment>
<evidence type="ECO:0000313" key="12">
    <source>
        <dbReference type="EMBL" id="KAK9762429.1"/>
    </source>
</evidence>
<evidence type="ECO:0000313" key="13">
    <source>
        <dbReference type="Proteomes" id="UP001479436"/>
    </source>
</evidence>
<dbReference type="PANTHER" id="PTHR43725:SF47">
    <property type="entry name" value="UDP-GLUCOSE 4-EPIMERASE"/>
    <property type="match status" value="1"/>
</dbReference>
<keyword evidence="6" id="KW-0119">Carbohydrate metabolism</keyword>
<dbReference type="Gene3D" id="3.40.50.720">
    <property type="entry name" value="NAD(P)-binding Rossmann-like Domain"/>
    <property type="match status" value="1"/>
</dbReference>
<evidence type="ECO:0000256" key="8">
    <source>
        <dbReference type="ARBA" id="ARBA00037676"/>
    </source>
</evidence>
<dbReference type="InterPro" id="IPR001509">
    <property type="entry name" value="Epimerase_deHydtase"/>
</dbReference>
<evidence type="ECO:0000259" key="11">
    <source>
        <dbReference type="Pfam" id="PF01370"/>
    </source>
</evidence>
<dbReference type="InterPro" id="IPR036291">
    <property type="entry name" value="NAD(P)-bd_dom_sf"/>
</dbReference>
<evidence type="ECO:0000256" key="6">
    <source>
        <dbReference type="ARBA" id="ARBA00023144"/>
    </source>
</evidence>